<accession>A0AAN8BYN5</accession>
<reference evidence="2 3" key="1">
    <citation type="journal article" date="2023" name="Mol. Biol. Evol.">
        <title>Genomics of Secondarily Temperate Adaptation in the Only Non-Antarctic Icefish.</title>
        <authorList>
            <person name="Rivera-Colon A.G."/>
            <person name="Rayamajhi N."/>
            <person name="Minhas B.F."/>
            <person name="Madrigal G."/>
            <person name="Bilyk K.T."/>
            <person name="Yoon V."/>
            <person name="Hune M."/>
            <person name="Gregory S."/>
            <person name="Cheng C.H.C."/>
            <person name="Catchen J.M."/>
        </authorList>
    </citation>
    <scope>NUCLEOTIDE SEQUENCE [LARGE SCALE GENOMIC DNA]</scope>
    <source>
        <strain evidence="2">JC2023a</strain>
    </source>
</reference>
<proteinExistence type="predicted"/>
<evidence type="ECO:0000313" key="2">
    <source>
        <dbReference type="EMBL" id="KAK5894026.1"/>
    </source>
</evidence>
<dbReference type="AlphaFoldDB" id="A0AAN8BYN5"/>
<evidence type="ECO:0000313" key="3">
    <source>
        <dbReference type="Proteomes" id="UP001335648"/>
    </source>
</evidence>
<dbReference type="Proteomes" id="UP001335648">
    <property type="component" value="Unassembled WGS sequence"/>
</dbReference>
<sequence length="81" mass="8929">MCVGMLWDTRSDPETSDLVSTESAHVHFRVPRLTFNSADTGIQGQPKKPLPPCSARPCPSDGVRLPEDARVVTSVVSRYKF</sequence>
<dbReference type="EMBL" id="JAULUE010002054">
    <property type="protein sequence ID" value="KAK5894026.1"/>
    <property type="molecule type" value="Genomic_DNA"/>
</dbReference>
<protein>
    <submittedName>
        <fullName evidence="2">Uncharacterized protein</fullName>
    </submittedName>
</protein>
<keyword evidence="3" id="KW-1185">Reference proteome</keyword>
<gene>
    <name evidence="2" type="ORF">CesoFtcFv8_010760</name>
</gene>
<name>A0AAN8BYN5_9TELE</name>
<organism evidence="2 3">
    <name type="scientific">Champsocephalus esox</name>
    <name type="common">pike icefish</name>
    <dbReference type="NCBI Taxonomy" id="159716"/>
    <lineage>
        <taxon>Eukaryota</taxon>
        <taxon>Metazoa</taxon>
        <taxon>Chordata</taxon>
        <taxon>Craniata</taxon>
        <taxon>Vertebrata</taxon>
        <taxon>Euteleostomi</taxon>
        <taxon>Actinopterygii</taxon>
        <taxon>Neopterygii</taxon>
        <taxon>Teleostei</taxon>
        <taxon>Neoteleostei</taxon>
        <taxon>Acanthomorphata</taxon>
        <taxon>Eupercaria</taxon>
        <taxon>Perciformes</taxon>
        <taxon>Notothenioidei</taxon>
        <taxon>Channichthyidae</taxon>
        <taxon>Champsocephalus</taxon>
    </lineage>
</organism>
<comment type="caution">
    <text evidence="2">The sequence shown here is derived from an EMBL/GenBank/DDBJ whole genome shotgun (WGS) entry which is preliminary data.</text>
</comment>
<feature type="region of interest" description="Disordered" evidence="1">
    <location>
        <begin position="37"/>
        <end position="61"/>
    </location>
</feature>
<evidence type="ECO:0000256" key="1">
    <source>
        <dbReference type="SAM" id="MobiDB-lite"/>
    </source>
</evidence>